<evidence type="ECO:0000256" key="2">
    <source>
        <dbReference type="ARBA" id="ARBA00023315"/>
    </source>
</evidence>
<comment type="similarity">
    <text evidence="3">Belongs to the acetyltransferase family. RimJ subfamily.</text>
</comment>
<dbReference type="PANTHER" id="PTHR43792:SF8">
    <property type="entry name" value="[RIBOSOMAL PROTEIN US5]-ALANINE N-ACETYLTRANSFERASE"/>
    <property type="match status" value="1"/>
</dbReference>
<evidence type="ECO:0000259" key="4">
    <source>
        <dbReference type="PROSITE" id="PS51186"/>
    </source>
</evidence>
<dbReference type="InterPro" id="IPR051531">
    <property type="entry name" value="N-acetyltransferase"/>
</dbReference>
<evidence type="ECO:0000256" key="1">
    <source>
        <dbReference type="ARBA" id="ARBA00022679"/>
    </source>
</evidence>
<reference evidence="6" key="1">
    <citation type="submission" date="2019-01" db="EMBL/GenBank/DDBJ databases">
        <title>Draft genomes of a novel of Sporanaerobacter strains.</title>
        <authorList>
            <person name="Ma S."/>
        </authorList>
    </citation>
    <scope>NUCLEOTIDE SEQUENCE [LARGE SCALE GENOMIC DNA]</scope>
    <source>
        <strain evidence="6">NJN-17</strain>
    </source>
</reference>
<evidence type="ECO:0000256" key="3">
    <source>
        <dbReference type="ARBA" id="ARBA00038502"/>
    </source>
</evidence>
<dbReference type="InterPro" id="IPR016181">
    <property type="entry name" value="Acyl_CoA_acyltransferase"/>
</dbReference>
<dbReference type="Pfam" id="PF13302">
    <property type="entry name" value="Acetyltransf_3"/>
    <property type="match status" value="1"/>
</dbReference>
<dbReference type="AlphaFoldDB" id="A0A410QEN0"/>
<keyword evidence="6" id="KW-1185">Reference proteome</keyword>
<protein>
    <submittedName>
        <fullName evidence="5">GNAT family N-acetyltransferase</fullName>
    </submittedName>
</protein>
<dbReference type="Proteomes" id="UP000287969">
    <property type="component" value="Chromosome"/>
</dbReference>
<feature type="domain" description="N-acetyltransferase" evidence="4">
    <location>
        <begin position="12"/>
        <end position="181"/>
    </location>
</feature>
<dbReference type="GO" id="GO:0005737">
    <property type="term" value="C:cytoplasm"/>
    <property type="evidence" value="ECO:0007669"/>
    <property type="project" value="TreeGrafter"/>
</dbReference>
<dbReference type="InterPro" id="IPR000182">
    <property type="entry name" value="GNAT_dom"/>
</dbReference>
<dbReference type="OrthoDB" id="9795206at2"/>
<evidence type="ECO:0000313" key="6">
    <source>
        <dbReference type="Proteomes" id="UP000287969"/>
    </source>
</evidence>
<name>A0A410QEN0_9FIRM</name>
<sequence>MEDFYETKRLVLKILDKSYAELVLDYYIRNESFLEEWEPVKTQEFYTKRYQEEQLEGELTNIRRGNCLRFWIFKKEDKNRIIGSVSFNNIVKGSFLSCHLGYKLDKDEINQGYITEAIQKAIEIIFNEKGLHRIEANIMPKNKRSLRVIQKLGFYNEGIAYKYLRINGKWEDHIHMVLLNGKV</sequence>
<evidence type="ECO:0000313" key="5">
    <source>
        <dbReference type="EMBL" id="QAT62522.1"/>
    </source>
</evidence>
<accession>A0A410QEN0</accession>
<dbReference type="GO" id="GO:0008999">
    <property type="term" value="F:protein-N-terminal-alanine acetyltransferase activity"/>
    <property type="evidence" value="ECO:0007669"/>
    <property type="project" value="TreeGrafter"/>
</dbReference>
<dbReference type="RefSeq" id="WP_128752977.1">
    <property type="nucleotide sequence ID" value="NZ_CP035282.1"/>
</dbReference>
<dbReference type="PANTHER" id="PTHR43792">
    <property type="entry name" value="GNAT FAMILY, PUTATIVE (AFU_ORTHOLOGUE AFUA_3G00765)-RELATED-RELATED"/>
    <property type="match status" value="1"/>
</dbReference>
<proteinExistence type="inferred from homology"/>
<dbReference type="EMBL" id="CP035282">
    <property type="protein sequence ID" value="QAT62522.1"/>
    <property type="molecule type" value="Genomic_DNA"/>
</dbReference>
<dbReference type="Gene3D" id="3.40.630.30">
    <property type="match status" value="1"/>
</dbReference>
<dbReference type="PROSITE" id="PS51186">
    <property type="entry name" value="GNAT"/>
    <property type="match status" value="1"/>
</dbReference>
<keyword evidence="2" id="KW-0012">Acyltransferase</keyword>
<dbReference type="SUPFAM" id="SSF55729">
    <property type="entry name" value="Acyl-CoA N-acyltransferases (Nat)"/>
    <property type="match status" value="1"/>
</dbReference>
<organism evidence="5 6">
    <name type="scientific">Acidilutibacter cellobiosedens</name>
    <dbReference type="NCBI Taxonomy" id="2507161"/>
    <lineage>
        <taxon>Bacteria</taxon>
        <taxon>Bacillati</taxon>
        <taxon>Bacillota</taxon>
        <taxon>Tissierellia</taxon>
        <taxon>Tissierellales</taxon>
        <taxon>Acidilutibacteraceae</taxon>
        <taxon>Acidilutibacter</taxon>
    </lineage>
</organism>
<keyword evidence="1 5" id="KW-0808">Transferase</keyword>
<gene>
    <name evidence="5" type="ORF">EQM13_13580</name>
</gene>
<dbReference type="KEGG" id="spoa:EQM13_13580"/>